<name>A0ABQ0G887_9PEZI</name>
<feature type="compositionally biased region" description="Pro residues" evidence="1">
    <location>
        <begin position="229"/>
        <end position="244"/>
    </location>
</feature>
<evidence type="ECO:0000256" key="1">
    <source>
        <dbReference type="SAM" id="MobiDB-lite"/>
    </source>
</evidence>
<keyword evidence="2" id="KW-0812">Transmembrane</keyword>
<feature type="compositionally biased region" description="Low complexity" evidence="1">
    <location>
        <begin position="245"/>
        <end position="260"/>
    </location>
</feature>
<keyword evidence="5" id="KW-1185">Reference proteome</keyword>
<dbReference type="GeneID" id="98174868"/>
<feature type="chain" id="PRO_5046807598" description="GPI anchored protein" evidence="3">
    <location>
        <begin position="23"/>
        <end position="451"/>
    </location>
</feature>
<feature type="region of interest" description="Disordered" evidence="1">
    <location>
        <begin position="229"/>
        <end position="260"/>
    </location>
</feature>
<protein>
    <recommendedName>
        <fullName evidence="6">GPI anchored protein</fullName>
    </recommendedName>
</protein>
<keyword evidence="3" id="KW-0732">Signal</keyword>
<keyword evidence="2" id="KW-1133">Transmembrane helix</keyword>
<evidence type="ECO:0000313" key="5">
    <source>
        <dbReference type="Proteomes" id="UP001628179"/>
    </source>
</evidence>
<feature type="transmembrane region" description="Helical" evidence="2">
    <location>
        <begin position="429"/>
        <end position="449"/>
    </location>
</feature>
<reference evidence="4 5" key="1">
    <citation type="submission" date="2024-09" db="EMBL/GenBank/DDBJ databases">
        <title>Itraconazole resistance in Madurella fahalii resulting from another homologue of gene encoding cytochrome P450 14-alpha sterol demethylase (CYP51).</title>
        <authorList>
            <person name="Yoshioka I."/>
            <person name="Fahal A.H."/>
            <person name="Kaneko S."/>
            <person name="Yaguchi T."/>
        </authorList>
    </citation>
    <scope>NUCLEOTIDE SEQUENCE [LARGE SCALE GENOMIC DNA]</scope>
    <source>
        <strain evidence="4 5">IFM 68171</strain>
    </source>
</reference>
<evidence type="ECO:0008006" key="6">
    <source>
        <dbReference type="Google" id="ProtNLM"/>
    </source>
</evidence>
<sequence>MRPLPPSLWLLIAAQLDARAHAQARSQPKPHLLPTAIRKMPPDQGAKFHHSYCAFSDDDDVFRSAPAKPFAAIAARTAYEEDDSLRLAANSSAELALRPPFVVVSGREEQDEHQAAADSASDSDSAWALFRRAASALAFLERRQWSCPSGTASCSSIGYPNSCCQEGERCVEVPDTGLGPVGCCPQGVTCGGGVSGCADGSTACASEIGGGCCIPGFICAGVGCIRPPPSPSPSPSSRPPPPPLTTITTTSTTTIPGPTPSTVIVTVVITITPSSTPQPITSTVTRTRTDSGAGAPFRPTSSPDDSPPPASTFCPTGFYPCHARVGGGCCQTGRDCQTTSCAAPAEMTTVVNGNGVTVVVPAGSGPPETTGAGTCAEGWFLCGTEAGPVAGCCPTGYSCGTASCSIAGTATVAKELPSNDGFRVRGGNWWIGLMMMGVGGWWWLLLLFCSI</sequence>
<evidence type="ECO:0000256" key="2">
    <source>
        <dbReference type="SAM" id="Phobius"/>
    </source>
</evidence>
<dbReference type="Proteomes" id="UP001628179">
    <property type="component" value="Unassembled WGS sequence"/>
</dbReference>
<proteinExistence type="predicted"/>
<comment type="caution">
    <text evidence="4">The sequence shown here is derived from an EMBL/GenBank/DDBJ whole genome shotgun (WGS) entry which is preliminary data.</text>
</comment>
<feature type="signal peptide" evidence="3">
    <location>
        <begin position="1"/>
        <end position="22"/>
    </location>
</feature>
<dbReference type="PANTHER" id="PTHR39599">
    <property type="entry name" value="GPI-ANCHORED PROTEIN (EUROFUNG)-RELATED-RELATED"/>
    <property type="match status" value="1"/>
</dbReference>
<dbReference type="RefSeq" id="XP_070915646.1">
    <property type="nucleotide sequence ID" value="XM_071059545.1"/>
</dbReference>
<organism evidence="4 5">
    <name type="scientific">Madurella fahalii</name>
    <dbReference type="NCBI Taxonomy" id="1157608"/>
    <lineage>
        <taxon>Eukaryota</taxon>
        <taxon>Fungi</taxon>
        <taxon>Dikarya</taxon>
        <taxon>Ascomycota</taxon>
        <taxon>Pezizomycotina</taxon>
        <taxon>Sordariomycetes</taxon>
        <taxon>Sordariomycetidae</taxon>
        <taxon>Sordariales</taxon>
        <taxon>Sordariales incertae sedis</taxon>
        <taxon>Madurella</taxon>
    </lineage>
</organism>
<dbReference type="PANTHER" id="PTHR39599:SF2">
    <property type="entry name" value="ANCHORED PROTEIN, PUTATIVE (AFU_ORTHOLOGUE AFUA_1G09650)-RELATED"/>
    <property type="match status" value="1"/>
</dbReference>
<feature type="region of interest" description="Disordered" evidence="1">
    <location>
        <begin position="274"/>
        <end position="309"/>
    </location>
</feature>
<evidence type="ECO:0000256" key="3">
    <source>
        <dbReference type="SAM" id="SignalP"/>
    </source>
</evidence>
<gene>
    <name evidence="4" type="ORF">MFIFM68171_04125</name>
</gene>
<keyword evidence="2" id="KW-0472">Membrane</keyword>
<accession>A0ABQ0G887</accession>
<evidence type="ECO:0000313" key="4">
    <source>
        <dbReference type="EMBL" id="GAB1313915.1"/>
    </source>
</evidence>
<dbReference type="EMBL" id="BAAFSV010000002">
    <property type="protein sequence ID" value="GAB1313915.1"/>
    <property type="molecule type" value="Genomic_DNA"/>
</dbReference>
<feature type="compositionally biased region" description="Low complexity" evidence="1">
    <location>
        <begin position="274"/>
        <end position="285"/>
    </location>
</feature>